<evidence type="ECO:0000256" key="4">
    <source>
        <dbReference type="ARBA" id="ARBA00023014"/>
    </source>
</evidence>
<evidence type="ECO:0000256" key="1">
    <source>
        <dbReference type="ARBA" id="ARBA00022691"/>
    </source>
</evidence>
<dbReference type="InterPro" id="IPR007197">
    <property type="entry name" value="rSAM"/>
</dbReference>
<dbReference type="InterPro" id="IPR058240">
    <property type="entry name" value="rSAM_sf"/>
</dbReference>
<dbReference type="Pfam" id="PF13186">
    <property type="entry name" value="SPASM"/>
    <property type="match status" value="1"/>
</dbReference>
<dbReference type="SFLD" id="SFLDS00029">
    <property type="entry name" value="Radical_SAM"/>
    <property type="match status" value="1"/>
</dbReference>
<gene>
    <name evidence="6" type="ORF">A2042_04155</name>
</gene>
<dbReference type="PANTHER" id="PTHR11228:SF7">
    <property type="entry name" value="PQQA PEPTIDE CYCLASE"/>
    <property type="match status" value="1"/>
</dbReference>
<dbReference type="SUPFAM" id="SSF102114">
    <property type="entry name" value="Radical SAM enzymes"/>
    <property type="match status" value="1"/>
</dbReference>
<dbReference type="Pfam" id="PF04055">
    <property type="entry name" value="Radical_SAM"/>
    <property type="match status" value="1"/>
</dbReference>
<dbReference type="CDD" id="cd01335">
    <property type="entry name" value="Radical_SAM"/>
    <property type="match status" value="1"/>
</dbReference>
<protein>
    <recommendedName>
        <fullName evidence="5">Radical SAM core domain-containing protein</fullName>
    </recommendedName>
</protein>
<dbReference type="PROSITE" id="PS51918">
    <property type="entry name" value="RADICAL_SAM"/>
    <property type="match status" value="1"/>
</dbReference>
<dbReference type="AlphaFoldDB" id="A0A1F7RMC0"/>
<proteinExistence type="predicted"/>
<evidence type="ECO:0000259" key="5">
    <source>
        <dbReference type="PROSITE" id="PS51918"/>
    </source>
</evidence>
<keyword evidence="3" id="KW-0408">Iron</keyword>
<dbReference type="Proteomes" id="UP000178526">
    <property type="component" value="Unassembled WGS sequence"/>
</dbReference>
<evidence type="ECO:0000313" key="6">
    <source>
        <dbReference type="EMBL" id="OGL42712.1"/>
    </source>
</evidence>
<dbReference type="Gene3D" id="3.20.20.70">
    <property type="entry name" value="Aldolase class I"/>
    <property type="match status" value="1"/>
</dbReference>
<evidence type="ECO:0000256" key="3">
    <source>
        <dbReference type="ARBA" id="ARBA00023004"/>
    </source>
</evidence>
<organism evidence="6 7">
    <name type="scientific">Candidatus Schekmanbacteria bacterium GWA2_38_11</name>
    <dbReference type="NCBI Taxonomy" id="1817876"/>
    <lineage>
        <taxon>Bacteria</taxon>
        <taxon>Candidatus Schekmaniibacteriota</taxon>
    </lineage>
</organism>
<accession>A0A1F7RMC0</accession>
<dbReference type="InterPro" id="IPR050377">
    <property type="entry name" value="Radical_SAM_PqqE_MftC-like"/>
</dbReference>
<keyword evidence="1" id="KW-0949">S-adenosyl-L-methionine</keyword>
<feature type="domain" description="Radical SAM core" evidence="5">
    <location>
        <begin position="16"/>
        <end position="236"/>
    </location>
</feature>
<keyword evidence="4" id="KW-0411">Iron-sulfur</keyword>
<evidence type="ECO:0000313" key="7">
    <source>
        <dbReference type="Proteomes" id="UP000178526"/>
    </source>
</evidence>
<dbReference type="GO" id="GO:0003824">
    <property type="term" value="F:catalytic activity"/>
    <property type="evidence" value="ECO:0007669"/>
    <property type="project" value="InterPro"/>
</dbReference>
<sequence length="369" mass="42436">MEALSYLKHWKRIIAKRGDTPIYLVFFITENCTAKCLHCLLGERGKVVGELTLDEIKKISGNMGDILFLLLTGGEPFLRDDLSEIAKVFYRNNKVCNLGIPSNGSLTDKVVKTAEKILTECKKLDFAIDISIDAIGEEHDKVRGTEGLFEKAVWTFKELSKLEKKFPNFTLNVALTASRYNQEKLLDIYRYLKDELGAKSITYLLTRGSPRDPKAKDIDIENYIRLAEIIEEDSRNNSLTGYDNYFGSDLINVMKILRQKTITRIVKENKQILPCYAGSLSCVIRSNGDVYPCELLSRKMGNLREENFDFKKIWQSKESKGIREYVKNSGCYCTYECFLTNSILFTPAMFPQVFREWYRIKKGKLGFKE</sequence>
<keyword evidence="2" id="KW-0479">Metal-binding</keyword>
<dbReference type="EMBL" id="MGDB01000030">
    <property type="protein sequence ID" value="OGL42712.1"/>
    <property type="molecule type" value="Genomic_DNA"/>
</dbReference>
<comment type="caution">
    <text evidence="6">The sequence shown here is derived from an EMBL/GenBank/DDBJ whole genome shotgun (WGS) entry which is preliminary data.</text>
</comment>
<dbReference type="GO" id="GO:0051536">
    <property type="term" value="F:iron-sulfur cluster binding"/>
    <property type="evidence" value="ECO:0007669"/>
    <property type="project" value="UniProtKB-KW"/>
</dbReference>
<dbReference type="PANTHER" id="PTHR11228">
    <property type="entry name" value="RADICAL SAM DOMAIN PROTEIN"/>
    <property type="match status" value="1"/>
</dbReference>
<name>A0A1F7RMC0_9BACT</name>
<dbReference type="InterPro" id="IPR013785">
    <property type="entry name" value="Aldolase_TIM"/>
</dbReference>
<dbReference type="GO" id="GO:0046872">
    <property type="term" value="F:metal ion binding"/>
    <property type="evidence" value="ECO:0007669"/>
    <property type="project" value="UniProtKB-KW"/>
</dbReference>
<evidence type="ECO:0000256" key="2">
    <source>
        <dbReference type="ARBA" id="ARBA00022723"/>
    </source>
</evidence>
<dbReference type="SFLD" id="SFLDG01067">
    <property type="entry name" value="SPASM/twitch_domain_containing"/>
    <property type="match status" value="1"/>
</dbReference>
<reference evidence="6 7" key="1">
    <citation type="journal article" date="2016" name="Nat. Commun.">
        <title>Thousands of microbial genomes shed light on interconnected biogeochemical processes in an aquifer system.</title>
        <authorList>
            <person name="Anantharaman K."/>
            <person name="Brown C.T."/>
            <person name="Hug L.A."/>
            <person name="Sharon I."/>
            <person name="Castelle C.J."/>
            <person name="Probst A.J."/>
            <person name="Thomas B.C."/>
            <person name="Singh A."/>
            <person name="Wilkins M.J."/>
            <person name="Karaoz U."/>
            <person name="Brodie E.L."/>
            <person name="Williams K.H."/>
            <person name="Hubbard S.S."/>
            <person name="Banfield J.F."/>
        </authorList>
    </citation>
    <scope>NUCLEOTIDE SEQUENCE [LARGE SCALE GENOMIC DNA]</scope>
</reference>
<dbReference type="InterPro" id="IPR023885">
    <property type="entry name" value="4Fe4S-binding_SPASM_dom"/>
</dbReference>